<organism evidence="2 3">
    <name type="scientific">Siminovitchia terrae</name>
    <name type="common">Bacillus terrae</name>
    <dbReference type="NCBI Taxonomy" id="1914933"/>
    <lineage>
        <taxon>Bacteria</taxon>
        <taxon>Bacillati</taxon>
        <taxon>Bacillota</taxon>
        <taxon>Bacilli</taxon>
        <taxon>Bacillales</taxon>
        <taxon>Bacillaceae</taxon>
        <taxon>Siminovitchia</taxon>
    </lineage>
</organism>
<protein>
    <submittedName>
        <fullName evidence="2">Ornithine cyclodeaminase family protein</fullName>
    </submittedName>
</protein>
<dbReference type="PANTHER" id="PTHR13812">
    <property type="entry name" value="KETIMINE REDUCTASE MU-CRYSTALLIN"/>
    <property type="match status" value="1"/>
</dbReference>
<comment type="similarity">
    <text evidence="1">Belongs to the ornithine cyclodeaminase/mu-crystallin family.</text>
</comment>
<comment type="caution">
    <text evidence="2">The sequence shown here is derived from an EMBL/GenBank/DDBJ whole genome shotgun (WGS) entry which is preliminary data.</text>
</comment>
<dbReference type="Proteomes" id="UP000287296">
    <property type="component" value="Unassembled WGS sequence"/>
</dbReference>
<sequence length="337" mass="36175">MLIINAEDQQKLLNMSEMVEVVGESLREYSAAGTTTPVRTVLQLEKKEGNAIFMPSVAEGLKSLGMKYVSNFPGNAVLGKKSINGVVLLVDTDTGEPLALLEGSYLTVMRTGALSGVASKYLSRADSGVLAILGTGEQAIGQFKAIKAVRDITQLKLYNRTQEKAEILAEYIQSRHEVAISTHSDSDEAIRGADIIVTATSSSKPVFSETLEPGVHVNAIGSYTPSMQELPSHVIANAGKVVVESINSALEEAGDLLIPINEGKFHRDSIHGELGHIISGQLPGREHERETTVFKSVGLAVADVVVARYLYEKALKEQVGQKISLDALSPFSSKMEV</sequence>
<dbReference type="EMBL" id="QYTW02000011">
    <property type="protein sequence ID" value="RST59394.1"/>
    <property type="molecule type" value="Genomic_DNA"/>
</dbReference>
<dbReference type="Gene3D" id="3.30.1780.10">
    <property type="entry name" value="ornithine cyclodeaminase, domain 1"/>
    <property type="match status" value="1"/>
</dbReference>
<dbReference type="InterPro" id="IPR023401">
    <property type="entry name" value="ODC_N"/>
</dbReference>
<accession>A0A429X7M1</accession>
<dbReference type="NCBIfam" id="NF006379">
    <property type="entry name" value="PRK08618.1"/>
    <property type="match status" value="1"/>
</dbReference>
<evidence type="ECO:0000313" key="2">
    <source>
        <dbReference type="EMBL" id="RST59394.1"/>
    </source>
</evidence>
<dbReference type="AlphaFoldDB" id="A0A429X7M1"/>
<dbReference type="PIRSF" id="PIRSF001439">
    <property type="entry name" value="CryM"/>
    <property type="match status" value="1"/>
</dbReference>
<dbReference type="InterPro" id="IPR003462">
    <property type="entry name" value="ODC_Mu_crystall"/>
</dbReference>
<dbReference type="Pfam" id="PF02423">
    <property type="entry name" value="OCD_Mu_crystall"/>
    <property type="match status" value="1"/>
</dbReference>
<dbReference type="GO" id="GO:0019752">
    <property type="term" value="P:carboxylic acid metabolic process"/>
    <property type="evidence" value="ECO:0007669"/>
    <property type="project" value="UniProtKB-ARBA"/>
</dbReference>
<name>A0A429X7M1_SIMTE</name>
<dbReference type="PANTHER" id="PTHR13812:SF19">
    <property type="entry name" value="KETIMINE REDUCTASE MU-CRYSTALLIN"/>
    <property type="match status" value="1"/>
</dbReference>
<dbReference type="InterPro" id="IPR036291">
    <property type="entry name" value="NAD(P)-bd_dom_sf"/>
</dbReference>
<gene>
    <name evidence="2" type="ORF">D5F11_012425</name>
</gene>
<evidence type="ECO:0000256" key="1">
    <source>
        <dbReference type="ARBA" id="ARBA00008903"/>
    </source>
</evidence>
<evidence type="ECO:0000313" key="3">
    <source>
        <dbReference type="Proteomes" id="UP000287296"/>
    </source>
</evidence>
<proteinExistence type="inferred from homology"/>
<dbReference type="SUPFAM" id="SSF51735">
    <property type="entry name" value="NAD(P)-binding Rossmann-fold domains"/>
    <property type="match status" value="1"/>
</dbReference>
<dbReference type="GO" id="GO:0016491">
    <property type="term" value="F:oxidoreductase activity"/>
    <property type="evidence" value="ECO:0007669"/>
    <property type="project" value="UniProtKB-ARBA"/>
</dbReference>
<dbReference type="GO" id="GO:0005737">
    <property type="term" value="C:cytoplasm"/>
    <property type="evidence" value="ECO:0007669"/>
    <property type="project" value="TreeGrafter"/>
</dbReference>
<dbReference type="OrthoDB" id="9792005at2"/>
<dbReference type="Gene3D" id="3.40.50.720">
    <property type="entry name" value="NAD(P)-binding Rossmann-like Domain"/>
    <property type="match status" value="1"/>
</dbReference>
<dbReference type="FunFam" id="3.40.50.720:FF:000311">
    <property type="entry name" value="Ornithine cyclodeaminase"/>
    <property type="match status" value="1"/>
</dbReference>
<dbReference type="RefSeq" id="WP_120116683.1">
    <property type="nucleotide sequence ID" value="NZ_QYTW02000011.1"/>
</dbReference>
<reference evidence="2 3" key="1">
    <citation type="submission" date="2018-12" db="EMBL/GenBank/DDBJ databases">
        <authorList>
            <person name="Sun L."/>
            <person name="Chen Z."/>
        </authorList>
    </citation>
    <scope>NUCLEOTIDE SEQUENCE [LARGE SCALE GENOMIC DNA]</scope>
    <source>
        <strain evidence="2 3">LMG 29736</strain>
    </source>
</reference>